<organism evidence="14 15">
    <name type="scientific">Nitrospira moscoviensis</name>
    <dbReference type="NCBI Taxonomy" id="42253"/>
    <lineage>
        <taxon>Bacteria</taxon>
        <taxon>Pseudomonadati</taxon>
        <taxon>Nitrospirota</taxon>
        <taxon>Nitrospiria</taxon>
        <taxon>Nitrospirales</taxon>
        <taxon>Nitrospiraceae</taxon>
        <taxon>Nitrospira</taxon>
    </lineage>
</organism>
<dbReference type="InterPro" id="IPR023043">
    <property type="entry name" value="NAD(P)H_OxRDtase_bac/plastid"/>
</dbReference>
<gene>
    <name evidence="12 14" type="primary">nuoA</name>
    <name evidence="14" type="ORF">NITMOv2_2776</name>
</gene>
<keyword evidence="4 12" id="KW-1003">Cell membrane</keyword>
<dbReference type="GO" id="GO:0030964">
    <property type="term" value="C:NADH dehydrogenase complex"/>
    <property type="evidence" value="ECO:0007669"/>
    <property type="project" value="TreeGrafter"/>
</dbReference>
<feature type="transmembrane region" description="Helical" evidence="12">
    <location>
        <begin position="14"/>
        <end position="36"/>
    </location>
</feature>
<dbReference type="GO" id="GO:0008137">
    <property type="term" value="F:NADH dehydrogenase (ubiquinone) activity"/>
    <property type="evidence" value="ECO:0007669"/>
    <property type="project" value="InterPro"/>
</dbReference>
<dbReference type="Proteomes" id="UP000069205">
    <property type="component" value="Chromosome"/>
</dbReference>
<proteinExistence type="inferred from homology"/>
<dbReference type="EMBL" id="CP011801">
    <property type="protein sequence ID" value="ALA59185.1"/>
    <property type="molecule type" value="Genomic_DNA"/>
</dbReference>
<evidence type="ECO:0000256" key="7">
    <source>
        <dbReference type="ARBA" id="ARBA00022967"/>
    </source>
</evidence>
<name>A0A0K2GDZ5_NITMO</name>
<evidence type="ECO:0000313" key="14">
    <source>
        <dbReference type="EMBL" id="ALA59185.1"/>
    </source>
</evidence>
<keyword evidence="5 12" id="KW-0812">Transmembrane</keyword>
<keyword evidence="11 12" id="KW-0472">Membrane</keyword>
<dbReference type="GO" id="GO:0005886">
    <property type="term" value="C:plasma membrane"/>
    <property type="evidence" value="ECO:0007669"/>
    <property type="project" value="UniProtKB-SubCell"/>
</dbReference>
<dbReference type="PATRIC" id="fig|42253.5.peg.2743"/>
<evidence type="ECO:0000256" key="8">
    <source>
        <dbReference type="ARBA" id="ARBA00022989"/>
    </source>
</evidence>
<keyword evidence="15" id="KW-1185">Reference proteome</keyword>
<dbReference type="GO" id="GO:0050136">
    <property type="term" value="F:NADH dehydrogenase (quinone) (non-electrogenic) activity"/>
    <property type="evidence" value="ECO:0007669"/>
    <property type="project" value="UniProtKB-UniRule"/>
</dbReference>
<dbReference type="InterPro" id="IPR038430">
    <property type="entry name" value="NDAH_ubi_oxred_su3_sf"/>
</dbReference>
<accession>A0A0K2GDZ5</accession>
<dbReference type="Gene3D" id="1.20.58.1610">
    <property type="entry name" value="NADH:ubiquinone/plastoquinone oxidoreductase, chain 3"/>
    <property type="match status" value="1"/>
</dbReference>
<comment type="function">
    <text evidence="12">NDH-1 shuttles electrons from NADH, via FMN and iron-sulfur (Fe-S) centers, to quinones in the respiratory chain. The immediate electron acceptor for the enzyme in this species is believed to be ubiquinone. Couples the redox reaction to proton translocation (for every two electrons transferred, four hydrogen ions are translocated across the cytoplasmic membrane), and thus conserves the redox energy in a proton gradient.</text>
</comment>
<comment type="catalytic activity">
    <reaction evidence="12 13">
        <text>a quinone + NADH + 5 H(+)(in) = a quinol + NAD(+) + 4 H(+)(out)</text>
        <dbReference type="Rhea" id="RHEA:57888"/>
        <dbReference type="ChEBI" id="CHEBI:15378"/>
        <dbReference type="ChEBI" id="CHEBI:24646"/>
        <dbReference type="ChEBI" id="CHEBI:57540"/>
        <dbReference type="ChEBI" id="CHEBI:57945"/>
        <dbReference type="ChEBI" id="CHEBI:132124"/>
    </reaction>
</comment>
<dbReference type="PANTHER" id="PTHR11058:SF21">
    <property type="entry name" value="NADH-QUINONE OXIDOREDUCTASE SUBUNIT A"/>
    <property type="match status" value="1"/>
</dbReference>
<keyword evidence="8 12" id="KW-1133">Transmembrane helix</keyword>
<keyword evidence="10 12" id="KW-0830">Ubiquinone</keyword>
<keyword evidence="7 12" id="KW-1278">Translocase</keyword>
<dbReference type="EC" id="7.1.1.-" evidence="12"/>
<dbReference type="Pfam" id="PF00507">
    <property type="entry name" value="Oxidored_q4"/>
    <property type="match status" value="1"/>
</dbReference>
<keyword evidence="3 12" id="KW-0813">Transport</keyword>
<reference evidence="14 15" key="1">
    <citation type="journal article" date="2015" name="Proc. Natl. Acad. Sci. U.S.A.">
        <title>Expanded metabolic versatility of ubiquitous nitrite-oxidizing bacteria from the genus Nitrospira.</title>
        <authorList>
            <person name="Koch H."/>
            <person name="Lucker S."/>
            <person name="Albertsen M."/>
            <person name="Kitzinger K."/>
            <person name="Herbold C."/>
            <person name="Spieck E."/>
            <person name="Nielsen P.H."/>
            <person name="Wagner M."/>
            <person name="Daims H."/>
        </authorList>
    </citation>
    <scope>NUCLEOTIDE SEQUENCE [LARGE SCALE GENOMIC DNA]</scope>
    <source>
        <strain evidence="14 15">NSP M-1</strain>
    </source>
</reference>
<sequence>MCAVAIEGNELGQLGLYTLAVLAVVAVMLGLPALLGERHWNKPERRHEIATAVPYESGIRPTGSAQIRLPIQYYLIAMFFVIFDLESVFLYAWAVAVPETAWLGFIEAAIFVGILLAALAYLWRIGALDWSVRYQRPPIHRLHRLKAREERDALVA</sequence>
<evidence type="ECO:0000256" key="11">
    <source>
        <dbReference type="ARBA" id="ARBA00023136"/>
    </source>
</evidence>
<evidence type="ECO:0000256" key="5">
    <source>
        <dbReference type="ARBA" id="ARBA00022692"/>
    </source>
</evidence>
<keyword evidence="14" id="KW-0560">Oxidoreductase</keyword>
<evidence type="ECO:0000256" key="4">
    <source>
        <dbReference type="ARBA" id="ARBA00022475"/>
    </source>
</evidence>
<feature type="transmembrane region" description="Helical" evidence="12">
    <location>
        <begin position="73"/>
        <end position="94"/>
    </location>
</feature>
<evidence type="ECO:0000256" key="6">
    <source>
        <dbReference type="ARBA" id="ARBA00022719"/>
    </source>
</evidence>
<evidence type="ECO:0000256" key="10">
    <source>
        <dbReference type="ARBA" id="ARBA00023075"/>
    </source>
</evidence>
<dbReference type="GO" id="GO:0048038">
    <property type="term" value="F:quinone binding"/>
    <property type="evidence" value="ECO:0007669"/>
    <property type="project" value="UniProtKB-KW"/>
</dbReference>
<comment type="subunit">
    <text evidence="12">NDH-1 is composed of 14 different subunits. Subunits NuoA, H, J, K, L, M, N constitute the membrane sector of the complex.</text>
</comment>
<dbReference type="KEGG" id="nmv:NITMOv2_2776"/>
<evidence type="ECO:0000256" key="13">
    <source>
        <dbReference type="RuleBase" id="RU003639"/>
    </source>
</evidence>
<dbReference type="InterPro" id="IPR000440">
    <property type="entry name" value="NADH_UbQ/plastoQ_OxRdtase_su3"/>
</dbReference>
<protein>
    <recommendedName>
        <fullName evidence="12">NADH-quinone oxidoreductase subunit A</fullName>
        <ecNumber evidence="12">7.1.1.-</ecNumber>
    </recommendedName>
    <alternativeName>
        <fullName evidence="12">NADH dehydrogenase I subunit A</fullName>
    </alternativeName>
    <alternativeName>
        <fullName evidence="12">NDH-1 subunit A</fullName>
    </alternativeName>
    <alternativeName>
        <fullName evidence="12">NUO1</fullName>
    </alternativeName>
</protein>
<evidence type="ECO:0000313" key="15">
    <source>
        <dbReference type="Proteomes" id="UP000069205"/>
    </source>
</evidence>
<keyword evidence="6 12" id="KW-0874">Quinone</keyword>
<comment type="subcellular location">
    <subcellularLocation>
        <location evidence="12 13">Cell membrane</location>
        <topology evidence="12 13">Multi-pass membrane protein</topology>
    </subcellularLocation>
    <subcellularLocation>
        <location evidence="1">Membrane</location>
        <topology evidence="1">Multi-pass membrane protein</topology>
    </subcellularLocation>
</comment>
<comment type="similarity">
    <text evidence="2 12 13">Belongs to the complex I subunit 3 family.</text>
</comment>
<feature type="transmembrane region" description="Helical" evidence="12">
    <location>
        <begin position="100"/>
        <end position="123"/>
    </location>
</feature>
<dbReference type="AlphaFoldDB" id="A0A0K2GDZ5"/>
<dbReference type="HAMAP" id="MF_01394">
    <property type="entry name" value="NDH1_NuoA"/>
    <property type="match status" value="1"/>
</dbReference>
<evidence type="ECO:0000256" key="1">
    <source>
        <dbReference type="ARBA" id="ARBA00004141"/>
    </source>
</evidence>
<evidence type="ECO:0000256" key="3">
    <source>
        <dbReference type="ARBA" id="ARBA00022448"/>
    </source>
</evidence>
<dbReference type="STRING" id="42253.NITMOv2_2776"/>
<evidence type="ECO:0000256" key="9">
    <source>
        <dbReference type="ARBA" id="ARBA00023027"/>
    </source>
</evidence>
<dbReference type="RefSeq" id="WP_238590349.1">
    <property type="nucleotide sequence ID" value="NZ_CP011801.1"/>
</dbReference>
<dbReference type="PANTHER" id="PTHR11058">
    <property type="entry name" value="NADH-UBIQUINONE OXIDOREDUCTASE CHAIN 3"/>
    <property type="match status" value="1"/>
</dbReference>
<evidence type="ECO:0000256" key="2">
    <source>
        <dbReference type="ARBA" id="ARBA00008472"/>
    </source>
</evidence>
<evidence type="ECO:0000256" key="12">
    <source>
        <dbReference type="HAMAP-Rule" id="MF_01394"/>
    </source>
</evidence>
<keyword evidence="9 12" id="KW-0520">NAD</keyword>